<dbReference type="RefSeq" id="WP_012832260.1">
    <property type="nucleotide sequence ID" value="NC_013441.1"/>
</dbReference>
<dbReference type="eggNOG" id="ENOG5033X3T">
    <property type="taxonomic scope" value="Bacteria"/>
</dbReference>
<evidence type="ECO:0008006" key="4">
    <source>
        <dbReference type="Google" id="ProtNLM"/>
    </source>
</evidence>
<dbReference type="OrthoDB" id="3693856at2"/>
<gene>
    <name evidence="2" type="ordered locus">Gbro_0331</name>
</gene>
<evidence type="ECO:0000313" key="3">
    <source>
        <dbReference type="Proteomes" id="UP000001219"/>
    </source>
</evidence>
<dbReference type="STRING" id="526226.Gbro_0331"/>
<keyword evidence="1" id="KW-0732">Signal</keyword>
<dbReference type="PROSITE" id="PS51257">
    <property type="entry name" value="PROKAR_LIPOPROTEIN"/>
    <property type="match status" value="1"/>
</dbReference>
<dbReference type="Proteomes" id="UP000001219">
    <property type="component" value="Chromosome"/>
</dbReference>
<accession>D0LCE5</accession>
<dbReference type="KEGG" id="gbr:Gbro_0331"/>
<name>D0LCE5_GORB4</name>
<reference evidence="2 3" key="2">
    <citation type="journal article" date="2010" name="Stand. Genomic Sci.">
        <title>Complete genome sequence of Gordonia bronchialis type strain (3410).</title>
        <authorList>
            <person name="Ivanova N."/>
            <person name="Sikorski J."/>
            <person name="Jando M."/>
            <person name="Lapidus A."/>
            <person name="Nolan M."/>
            <person name="Lucas S."/>
            <person name="Del Rio T.G."/>
            <person name="Tice H."/>
            <person name="Copeland A."/>
            <person name="Cheng J.F."/>
            <person name="Chen F."/>
            <person name="Bruce D."/>
            <person name="Goodwin L."/>
            <person name="Pitluck S."/>
            <person name="Mavromatis K."/>
            <person name="Ovchinnikova G."/>
            <person name="Pati A."/>
            <person name="Chen A."/>
            <person name="Palaniappan K."/>
            <person name="Land M."/>
            <person name="Hauser L."/>
            <person name="Chang Y.J."/>
            <person name="Jeffries C.D."/>
            <person name="Chain P."/>
            <person name="Saunders E."/>
            <person name="Han C."/>
            <person name="Detter J.C."/>
            <person name="Brettin T."/>
            <person name="Rohde M."/>
            <person name="Goker M."/>
            <person name="Bristow J."/>
            <person name="Eisen J.A."/>
            <person name="Markowitz V."/>
            <person name="Hugenholtz P."/>
            <person name="Klenk H.P."/>
            <person name="Kyrpides N.C."/>
        </authorList>
    </citation>
    <scope>NUCLEOTIDE SEQUENCE [LARGE SCALE GENOMIC DNA]</scope>
    <source>
        <strain evidence="3">ATCC 25592 / DSM 43247 / BCRC 13721 / JCM 3198 / KCTC 3076 / NBRC 16047 / NCTC 10667</strain>
    </source>
</reference>
<organism evidence="2 3">
    <name type="scientific">Gordonia bronchialis (strain ATCC 25592 / DSM 43247 / BCRC 13721 / JCM 3198 / KCTC 3076 / NBRC 16047 / NCTC 10667)</name>
    <name type="common">Rhodococcus bronchialis</name>
    <dbReference type="NCBI Taxonomy" id="526226"/>
    <lineage>
        <taxon>Bacteria</taxon>
        <taxon>Bacillati</taxon>
        <taxon>Actinomycetota</taxon>
        <taxon>Actinomycetes</taxon>
        <taxon>Mycobacteriales</taxon>
        <taxon>Gordoniaceae</taxon>
        <taxon>Gordonia</taxon>
    </lineage>
</organism>
<proteinExistence type="predicted"/>
<feature type="signal peptide" evidence="1">
    <location>
        <begin position="1"/>
        <end position="20"/>
    </location>
</feature>
<keyword evidence="3" id="KW-1185">Reference proteome</keyword>
<dbReference type="EMBL" id="CP001802">
    <property type="protein sequence ID" value="ACY19669.1"/>
    <property type="molecule type" value="Genomic_DNA"/>
</dbReference>
<protein>
    <recommendedName>
        <fullName evidence="4">Lipoprotein</fullName>
    </recommendedName>
</protein>
<dbReference type="HOGENOM" id="CLU_536140_0_0_11"/>
<evidence type="ECO:0000313" key="2">
    <source>
        <dbReference type="EMBL" id="ACY19669.1"/>
    </source>
</evidence>
<feature type="chain" id="PRO_5039417014" description="Lipoprotein" evidence="1">
    <location>
        <begin position="21"/>
        <end position="508"/>
    </location>
</feature>
<evidence type="ECO:0000256" key="1">
    <source>
        <dbReference type="SAM" id="SignalP"/>
    </source>
</evidence>
<reference evidence="3" key="1">
    <citation type="submission" date="2009-10" db="EMBL/GenBank/DDBJ databases">
        <title>The complete chromosome of Gordonia bronchialis DSM 43247.</title>
        <authorList>
            <consortium name="US DOE Joint Genome Institute (JGI-PGF)"/>
            <person name="Lucas S."/>
            <person name="Copeland A."/>
            <person name="Lapidus A."/>
            <person name="Glavina del Rio T."/>
            <person name="Dalin E."/>
            <person name="Tice H."/>
            <person name="Bruce D."/>
            <person name="Goodwin L."/>
            <person name="Pitluck S."/>
            <person name="Kyrpides N."/>
            <person name="Mavromatis K."/>
            <person name="Ivanova N."/>
            <person name="Ovchinnikova G."/>
            <person name="Saunders E."/>
            <person name="Brettin T."/>
            <person name="Detter J.C."/>
            <person name="Han C."/>
            <person name="Larimer F."/>
            <person name="Land M."/>
            <person name="Hauser L."/>
            <person name="Markowitz V."/>
            <person name="Cheng J.-F."/>
            <person name="Hugenholtz P."/>
            <person name="Woyke T."/>
            <person name="Wu D."/>
            <person name="Jando M."/>
            <person name="Schneider S."/>
            <person name="Goeker M."/>
            <person name="Klenk H.-P."/>
            <person name="Eisen J.A."/>
        </authorList>
    </citation>
    <scope>NUCLEOTIDE SEQUENCE [LARGE SCALE GENOMIC DNA]</scope>
    <source>
        <strain evidence="3">ATCC 25592 / DSM 43247 / BCRC 13721 / JCM 3198 / KCTC 3076 / NBRC 16047 / NCTC 10667</strain>
    </source>
</reference>
<dbReference type="AlphaFoldDB" id="D0LCE5"/>
<sequence>MRRWVCALATVATAMLVVSGCTVDGQPTASRSEGGPTASVTDSGLSYSSDDVAITAAAGVAPSGTTVSVDRTSAAVPGEWARFAAPAAPGVTIVLGTGQQPASPITIDFKQIQRTANTFVITESAGKVELLPYGEGSTLSAQTDHLSSFWPVIFDVERYRQYATEYVANALGITSPAPGCFQRDGLYPDAGGRVSSIAGDVAWPCLSREGSDVKLSLQANSGPTWQVSTQPRWQAQYPTTLSIASAIADSVWRQTSNSNALLLPDSTLNLTTDELTDTRVRMTVDPVMSQVRTAALAVDIFIPDEIASRLDSAKCIQGLISAGTLDEEASGSGMAAAARCIGAVAGGVVASIIGIVTDGGAALWTQLEGAIRTVLSADDVSFEVAEIPADAIGDGSPIPVDQVRGMLGTWKGPINQTGSRKYSVLLSLRHDGRTVVGSVEYPELQCNGYLHEAKLISGTLHIVETITKNGSCVEVVPLELTLQGDQLHYHFDRGRRHGEGTGILTRQQ</sequence>